<gene>
    <name evidence="7" type="ORF">CGZ94_07500</name>
</gene>
<dbReference type="CDD" id="cd13970">
    <property type="entry name" value="ABC1_ADCK3"/>
    <property type="match status" value="1"/>
</dbReference>
<evidence type="ECO:0000256" key="4">
    <source>
        <dbReference type="ARBA" id="ARBA00022840"/>
    </source>
</evidence>
<dbReference type="GO" id="GO:0005524">
    <property type="term" value="F:ATP binding"/>
    <property type="evidence" value="ECO:0007669"/>
    <property type="project" value="UniProtKB-KW"/>
</dbReference>
<evidence type="ECO:0000256" key="1">
    <source>
        <dbReference type="ARBA" id="ARBA00009670"/>
    </source>
</evidence>
<evidence type="ECO:0000256" key="5">
    <source>
        <dbReference type="SAM" id="MobiDB-lite"/>
    </source>
</evidence>
<feature type="region of interest" description="Disordered" evidence="5">
    <location>
        <begin position="1"/>
        <end position="25"/>
    </location>
</feature>
<dbReference type="InterPro" id="IPR011009">
    <property type="entry name" value="Kinase-like_dom_sf"/>
</dbReference>
<evidence type="ECO:0000313" key="8">
    <source>
        <dbReference type="Proteomes" id="UP000215896"/>
    </source>
</evidence>
<keyword evidence="8" id="KW-1185">Reference proteome</keyword>
<dbReference type="PANTHER" id="PTHR43851">
    <property type="match status" value="1"/>
</dbReference>
<dbReference type="OrthoDB" id="9795390at2"/>
<dbReference type="PANTHER" id="PTHR43851:SF3">
    <property type="entry name" value="COENZYME Q8"/>
    <property type="match status" value="1"/>
</dbReference>
<evidence type="ECO:0000259" key="6">
    <source>
        <dbReference type="PROSITE" id="PS50011"/>
    </source>
</evidence>
<sequence length="454" mass="49864">MPRPTDRDRESDRSEQHVSSSALQRGSRLLSLPFGAAGRATRGLGRRLAGGSAETINAQFRAETAEQLFRVLGELKGGAMKFGQVLSMFEVMLPDDIAGPYAVQLRKLQDSAPPMPTSRVHAVLAREFGSDWRELFDDFSARPAAAASIGQVHRAVWRATGEPVAVKVQYPGADRALESDLKQLGRLTSLVSPLAGGMEVKPIVAEIAERIMEETDYQLEAANQQQAAEGFDGHPEFFVPRVLAHTSHAMVSQWVEGTSLARVADDPPERRNELGLRYARFLFAGPSEVGLLHGDPHPGNFLVMPDGRLGVIDFGLVSKLPDGLPPAMGRLMRIATERDAERVTAGLKAEGFIARSARNVDAQELLDYLSPFLEPAASEEFHFTRSWMQAEFKRVGETKAHGSVVQQLNLPPSYALIHRVWLGGIAVLSQLDVRARFADILDEYLPEWKTPSDD</sequence>
<dbReference type="Pfam" id="PF03109">
    <property type="entry name" value="ABC1"/>
    <property type="match status" value="1"/>
</dbReference>
<dbReference type="AlphaFoldDB" id="A0A255GF35"/>
<proteinExistence type="inferred from homology"/>
<dbReference type="InterPro" id="IPR051409">
    <property type="entry name" value="Atypical_kinase_ADCK"/>
</dbReference>
<dbReference type="InterPro" id="IPR034646">
    <property type="entry name" value="ADCK3_dom"/>
</dbReference>
<name>A0A255GF35_9ACTN</name>
<dbReference type="PROSITE" id="PS50011">
    <property type="entry name" value="PROTEIN_KINASE_DOM"/>
    <property type="match status" value="1"/>
</dbReference>
<dbReference type="SUPFAM" id="SSF56112">
    <property type="entry name" value="Protein kinase-like (PK-like)"/>
    <property type="match status" value="1"/>
</dbReference>
<organism evidence="7 8">
    <name type="scientific">Enemella evansiae</name>
    <dbReference type="NCBI Taxonomy" id="2016499"/>
    <lineage>
        <taxon>Bacteria</taxon>
        <taxon>Bacillati</taxon>
        <taxon>Actinomycetota</taxon>
        <taxon>Actinomycetes</taxon>
        <taxon>Propionibacteriales</taxon>
        <taxon>Propionibacteriaceae</taxon>
        <taxon>Enemella</taxon>
    </lineage>
</organism>
<dbReference type="Proteomes" id="UP000215896">
    <property type="component" value="Unassembled WGS sequence"/>
</dbReference>
<dbReference type="GO" id="GO:0004672">
    <property type="term" value="F:protein kinase activity"/>
    <property type="evidence" value="ECO:0007669"/>
    <property type="project" value="InterPro"/>
</dbReference>
<evidence type="ECO:0000256" key="3">
    <source>
        <dbReference type="ARBA" id="ARBA00022741"/>
    </source>
</evidence>
<accession>A0A255GF35</accession>
<keyword evidence="2" id="KW-0808">Transferase</keyword>
<evidence type="ECO:0000256" key="2">
    <source>
        <dbReference type="ARBA" id="ARBA00022679"/>
    </source>
</evidence>
<dbReference type="RefSeq" id="WP_094405247.1">
    <property type="nucleotide sequence ID" value="NZ_NMVM01000005.1"/>
</dbReference>
<reference evidence="7 8" key="1">
    <citation type="submission" date="2017-07" db="EMBL/GenBank/DDBJ databases">
        <title>Draft whole genome sequences of clinical Proprionibacteriaceae strains.</title>
        <authorList>
            <person name="Bernier A.-M."/>
            <person name="Bernard K."/>
            <person name="Domingo M.-C."/>
        </authorList>
    </citation>
    <scope>NUCLEOTIDE SEQUENCE [LARGE SCALE GENOMIC DNA]</scope>
    <source>
        <strain evidence="7 8">NML 030167</strain>
    </source>
</reference>
<protein>
    <submittedName>
        <fullName evidence="7">ABC transporter ATP-binding protein</fullName>
    </submittedName>
</protein>
<dbReference type="Gene3D" id="1.10.510.10">
    <property type="entry name" value="Transferase(Phosphotransferase) domain 1"/>
    <property type="match status" value="1"/>
</dbReference>
<keyword evidence="4 7" id="KW-0067">ATP-binding</keyword>
<feature type="domain" description="Protein kinase" evidence="6">
    <location>
        <begin position="138"/>
        <end position="454"/>
    </location>
</feature>
<keyword evidence="3" id="KW-0547">Nucleotide-binding</keyword>
<dbReference type="InterPro" id="IPR000719">
    <property type="entry name" value="Prot_kinase_dom"/>
</dbReference>
<dbReference type="EMBL" id="NMVO01000012">
    <property type="protein sequence ID" value="OYO14440.1"/>
    <property type="molecule type" value="Genomic_DNA"/>
</dbReference>
<comment type="caution">
    <text evidence="7">The sequence shown here is derived from an EMBL/GenBank/DDBJ whole genome shotgun (WGS) entry which is preliminary data.</text>
</comment>
<comment type="similarity">
    <text evidence="1">Belongs to the protein kinase superfamily. ADCK protein kinase family.</text>
</comment>
<evidence type="ECO:0000313" key="7">
    <source>
        <dbReference type="EMBL" id="OYO14440.1"/>
    </source>
</evidence>
<dbReference type="InterPro" id="IPR004147">
    <property type="entry name" value="ABC1_dom"/>
</dbReference>
<feature type="compositionally biased region" description="Basic and acidic residues" evidence="5">
    <location>
        <begin position="1"/>
        <end position="16"/>
    </location>
</feature>